<feature type="transmembrane region" description="Helical" evidence="1">
    <location>
        <begin position="75"/>
        <end position="96"/>
    </location>
</feature>
<protein>
    <recommendedName>
        <fullName evidence="4">SdpI/YhfL protein family protein</fullName>
    </recommendedName>
</protein>
<keyword evidence="3" id="KW-1185">Reference proteome</keyword>
<gene>
    <name evidence="2" type="ORF">JOC73_002321</name>
</gene>
<evidence type="ECO:0000256" key="1">
    <source>
        <dbReference type="SAM" id="Phobius"/>
    </source>
</evidence>
<sequence length="108" mass="12475">MAVGWSALGVGIMSIIWGLISYYGDESFNEGIVESYSKKFIILDENRLINYVHLSRVFHGIVFILVYFLQVFHESNLVSIILVLVTIPLMMGVDYYKKRKFLSMKTMI</sequence>
<evidence type="ECO:0000313" key="3">
    <source>
        <dbReference type="Proteomes" id="UP001314796"/>
    </source>
</evidence>
<accession>A0ABS2NSA3</accession>
<reference evidence="2 3" key="1">
    <citation type="submission" date="2021-01" db="EMBL/GenBank/DDBJ databases">
        <title>Genomic Encyclopedia of Type Strains, Phase IV (KMG-IV): sequencing the most valuable type-strain genomes for metagenomic binning, comparative biology and taxonomic classification.</title>
        <authorList>
            <person name="Goeker M."/>
        </authorList>
    </citation>
    <scope>NUCLEOTIDE SEQUENCE [LARGE SCALE GENOMIC DNA]</scope>
    <source>
        <strain evidence="2 3">DSM 25890</strain>
    </source>
</reference>
<keyword evidence="1" id="KW-1133">Transmembrane helix</keyword>
<evidence type="ECO:0008006" key="4">
    <source>
        <dbReference type="Google" id="ProtNLM"/>
    </source>
</evidence>
<evidence type="ECO:0000313" key="2">
    <source>
        <dbReference type="EMBL" id="MBM7615747.1"/>
    </source>
</evidence>
<keyword evidence="1" id="KW-0812">Transmembrane</keyword>
<organism evidence="2 3">
    <name type="scientific">Alkaliphilus hydrothermalis</name>
    <dbReference type="NCBI Taxonomy" id="1482730"/>
    <lineage>
        <taxon>Bacteria</taxon>
        <taxon>Bacillati</taxon>
        <taxon>Bacillota</taxon>
        <taxon>Clostridia</taxon>
        <taxon>Peptostreptococcales</taxon>
        <taxon>Natronincolaceae</taxon>
        <taxon>Alkaliphilus</taxon>
    </lineage>
</organism>
<dbReference type="EMBL" id="JAFBEE010000017">
    <property type="protein sequence ID" value="MBM7615747.1"/>
    <property type="molecule type" value="Genomic_DNA"/>
</dbReference>
<proteinExistence type="predicted"/>
<name>A0ABS2NSA3_9FIRM</name>
<dbReference type="RefSeq" id="WP_204403303.1">
    <property type="nucleotide sequence ID" value="NZ_JAFBEE010000017.1"/>
</dbReference>
<feature type="transmembrane region" description="Helical" evidence="1">
    <location>
        <begin position="6"/>
        <end position="24"/>
    </location>
</feature>
<keyword evidence="1" id="KW-0472">Membrane</keyword>
<comment type="caution">
    <text evidence="2">The sequence shown here is derived from an EMBL/GenBank/DDBJ whole genome shotgun (WGS) entry which is preliminary data.</text>
</comment>
<dbReference type="Proteomes" id="UP001314796">
    <property type="component" value="Unassembled WGS sequence"/>
</dbReference>